<keyword evidence="2" id="KW-1185">Reference proteome</keyword>
<gene>
    <name evidence="1" type="ORF">FMOSSE_LOCUS1551</name>
</gene>
<evidence type="ECO:0000313" key="1">
    <source>
        <dbReference type="EMBL" id="CAG8451704.1"/>
    </source>
</evidence>
<dbReference type="AlphaFoldDB" id="A0A9N8VHY3"/>
<comment type="caution">
    <text evidence="1">The sequence shown here is derived from an EMBL/GenBank/DDBJ whole genome shotgun (WGS) entry which is preliminary data.</text>
</comment>
<dbReference type="Proteomes" id="UP000789375">
    <property type="component" value="Unassembled WGS sequence"/>
</dbReference>
<name>A0A9N8VHY3_FUNMO</name>
<dbReference type="EMBL" id="CAJVPP010000178">
    <property type="protein sequence ID" value="CAG8451704.1"/>
    <property type="molecule type" value="Genomic_DNA"/>
</dbReference>
<feature type="non-terminal residue" evidence="1">
    <location>
        <position position="1"/>
    </location>
</feature>
<organism evidence="1 2">
    <name type="scientific">Funneliformis mosseae</name>
    <name type="common">Endomycorrhizal fungus</name>
    <name type="synonym">Glomus mosseae</name>
    <dbReference type="NCBI Taxonomy" id="27381"/>
    <lineage>
        <taxon>Eukaryota</taxon>
        <taxon>Fungi</taxon>
        <taxon>Fungi incertae sedis</taxon>
        <taxon>Mucoromycota</taxon>
        <taxon>Glomeromycotina</taxon>
        <taxon>Glomeromycetes</taxon>
        <taxon>Glomerales</taxon>
        <taxon>Glomeraceae</taxon>
        <taxon>Funneliformis</taxon>
    </lineage>
</organism>
<proteinExistence type="predicted"/>
<protein>
    <submittedName>
        <fullName evidence="1">2343_t:CDS:1</fullName>
    </submittedName>
</protein>
<evidence type="ECO:0000313" key="2">
    <source>
        <dbReference type="Proteomes" id="UP000789375"/>
    </source>
</evidence>
<sequence>LINKEELDFMMRQLIGDQIVNDPFLLHIYWWKYADNVLIQLKLVENCPDIIAKVRNDFIIHGKLDQYLFREAINLILQNICDDKPWKQDVDFIFSLSDKFDNAKQCSNLNLLLVCNDLLKIKSIPPGKIKEIIYLGKSRKREFITSDIINLIFDNLNDDDDLIPIRSFIKRLLVLLPLESDIRNERIFFTLIISEAALQLSIGLNAINDMIKTINSDIMILSCEIIQSIFNEFELKELLPYFKHSIETITRSDLSSQHISTLQQITLSKELPFNKPVMNLELPVIFGLIEQKDAGIYLCAILDFLIKLHNEFLDNALTAIPVGSQLTSKSIKVIHAQDDHFINYEWNDNILKYSQKNRKMEKNTYFIFDLQKIEKKLVKKLVYNKVHFETEDDDFYLKNFSFKHELFHKSSRMLFDRYQTGIGRKIVSTDLLVSHAYDSYIYIVNEKAKVDKQINQNLSTVSPATGTRRTLQRIKKVKTVTD</sequence>
<reference evidence="1" key="1">
    <citation type="submission" date="2021-06" db="EMBL/GenBank/DDBJ databases">
        <authorList>
            <person name="Kallberg Y."/>
            <person name="Tangrot J."/>
            <person name="Rosling A."/>
        </authorList>
    </citation>
    <scope>NUCLEOTIDE SEQUENCE</scope>
    <source>
        <strain evidence="1">87-6 pot B 2015</strain>
    </source>
</reference>
<accession>A0A9N8VHY3</accession>